<dbReference type="InterPro" id="IPR000340">
    <property type="entry name" value="Dual-sp_phosphatase_cat-dom"/>
</dbReference>
<dbReference type="Proteomes" id="UP001152484">
    <property type="component" value="Unassembled WGS sequence"/>
</dbReference>
<keyword evidence="6" id="KW-0443">Lipid metabolism</keyword>
<dbReference type="SMART" id="SM00195">
    <property type="entry name" value="DSPc"/>
    <property type="match status" value="1"/>
</dbReference>
<sequence>MYIEEAKAATVVREEAEVMGVEEAEPSPGHGEILCRAEGSMLAVDSRRALIGVAARALFYPTLLYNLVRNRIQTEFRWWDWIDEFVLLGAIPFPSDVKRLKQLGVFGVVTMNEPYETLVSTSLYQAQGIRNLVLPTRDYMFAPSLTDIFRAVDFIHENVSHGQRTYVHCKAGRGRSTTVVLCYLVRYKQMTPNDAYDYVKAIRPRVLLASSQWKAVQEFYHHLMMKMGNTYSLTFSITSSPGFVSTKNLSAFDDSSVLVITDADLEGYDPNHVLVAARNQIWSDLSMVWRFRISSLAALSRVSCLWLHCQHHLKIPS</sequence>
<dbReference type="InterPro" id="IPR020422">
    <property type="entry name" value="TYR_PHOSPHATASE_DUAL_dom"/>
</dbReference>
<dbReference type="Gene3D" id="3.90.190.10">
    <property type="entry name" value="Protein tyrosine phosphatase superfamily"/>
    <property type="match status" value="1"/>
</dbReference>
<reference evidence="15" key="1">
    <citation type="submission" date="2022-07" db="EMBL/GenBank/DDBJ databases">
        <authorList>
            <person name="Macas J."/>
            <person name="Novak P."/>
            <person name="Neumann P."/>
        </authorList>
    </citation>
    <scope>NUCLEOTIDE SEQUENCE</scope>
</reference>
<dbReference type="PANTHER" id="PTHR46274:SF9">
    <property type="entry name" value="PHOSPHATIDYLGLYCEROPHOSPHATE PHOSPHATASE PTPMT1"/>
    <property type="match status" value="1"/>
</dbReference>
<protein>
    <recommendedName>
        <fullName evidence="10">phosphatidylglycerophosphatase</fullName>
        <ecNumber evidence="10">3.1.3.27</ecNumber>
    </recommendedName>
</protein>
<keyword evidence="5" id="KW-0904">Protein phosphatase</keyword>
<name>A0A9P0Z467_CUSEU</name>
<evidence type="ECO:0000313" key="16">
    <source>
        <dbReference type="Proteomes" id="UP001152484"/>
    </source>
</evidence>
<dbReference type="Pfam" id="PF00782">
    <property type="entry name" value="DSPc"/>
    <property type="match status" value="1"/>
</dbReference>
<evidence type="ECO:0000256" key="10">
    <source>
        <dbReference type="ARBA" id="ARBA00024224"/>
    </source>
</evidence>
<evidence type="ECO:0000256" key="11">
    <source>
        <dbReference type="ARBA" id="ARBA00050944"/>
    </source>
</evidence>
<evidence type="ECO:0000259" key="13">
    <source>
        <dbReference type="PROSITE" id="PS50054"/>
    </source>
</evidence>
<keyword evidence="8" id="KW-1208">Phospholipid metabolism</keyword>
<dbReference type="PROSITE" id="PS50056">
    <property type="entry name" value="TYR_PHOSPHATASE_2"/>
    <property type="match status" value="1"/>
</dbReference>
<comment type="pathway">
    <text evidence="9">Phospholipid metabolism; phosphatidylglycerol biosynthesis; phosphatidylglycerol from CDP-diacylglycerol: step 2/2.</text>
</comment>
<dbReference type="AlphaFoldDB" id="A0A9P0Z467"/>
<dbReference type="FunFam" id="3.90.190.10:FF:000051">
    <property type="entry name" value="Dual specificity phosphatase domain protein"/>
    <property type="match status" value="1"/>
</dbReference>
<dbReference type="GO" id="GO:0048364">
    <property type="term" value="P:root development"/>
    <property type="evidence" value="ECO:0007669"/>
    <property type="project" value="UniProtKB-ARBA"/>
</dbReference>
<dbReference type="InterPro" id="IPR044596">
    <property type="entry name" value="PTPMT1-like"/>
</dbReference>
<evidence type="ECO:0000256" key="2">
    <source>
        <dbReference type="ARBA" id="ARBA00008601"/>
    </source>
</evidence>
<comment type="pathway">
    <text evidence="1">Lipid metabolism.</text>
</comment>
<evidence type="ECO:0000313" key="15">
    <source>
        <dbReference type="EMBL" id="CAH9086549.1"/>
    </source>
</evidence>
<dbReference type="InterPro" id="IPR029021">
    <property type="entry name" value="Prot-tyrosine_phosphatase-like"/>
</dbReference>
<dbReference type="PROSITE" id="PS50054">
    <property type="entry name" value="TYR_PHOSPHATASE_DUAL"/>
    <property type="match status" value="1"/>
</dbReference>
<dbReference type="GO" id="GO:0004721">
    <property type="term" value="F:phosphoprotein phosphatase activity"/>
    <property type="evidence" value="ECO:0007669"/>
    <property type="project" value="UniProtKB-KW"/>
</dbReference>
<dbReference type="EC" id="3.1.3.27" evidence="10"/>
<dbReference type="OrthoDB" id="273181at2759"/>
<accession>A0A9P0Z467</accession>
<evidence type="ECO:0000256" key="9">
    <source>
        <dbReference type="ARBA" id="ARBA00024192"/>
    </source>
</evidence>
<keyword evidence="3" id="KW-0444">Lipid biosynthesis</keyword>
<evidence type="ECO:0000256" key="12">
    <source>
        <dbReference type="ARBA" id="ARBA00053902"/>
    </source>
</evidence>
<dbReference type="CDD" id="cd14524">
    <property type="entry name" value="PTPMT1"/>
    <property type="match status" value="1"/>
</dbReference>
<dbReference type="InterPro" id="IPR000387">
    <property type="entry name" value="Tyr_Pase_dom"/>
</dbReference>
<evidence type="ECO:0000256" key="5">
    <source>
        <dbReference type="ARBA" id="ARBA00022912"/>
    </source>
</evidence>
<dbReference type="PROSITE" id="PS00383">
    <property type="entry name" value="TYR_PHOSPHATASE_1"/>
    <property type="match status" value="1"/>
</dbReference>
<comment type="catalytic activity">
    <reaction evidence="11">
        <text>a 1,2-diacyl-sn-glycero-3-phospho-(1'-sn-glycero-3'-phosphate) + H2O = a 1,2-diacyl-sn-glycero-3-phospho-(1'-sn-glycerol) + phosphate</text>
        <dbReference type="Rhea" id="RHEA:33751"/>
        <dbReference type="ChEBI" id="CHEBI:15377"/>
        <dbReference type="ChEBI" id="CHEBI:43474"/>
        <dbReference type="ChEBI" id="CHEBI:60110"/>
        <dbReference type="ChEBI" id="CHEBI:64716"/>
        <dbReference type="EC" id="3.1.3.27"/>
    </reaction>
    <physiologicalReaction direction="left-to-right" evidence="11">
        <dbReference type="Rhea" id="RHEA:33752"/>
    </physiologicalReaction>
</comment>
<gene>
    <name evidence="15" type="ORF">CEURO_LOCUS9673</name>
</gene>
<comment type="caution">
    <text evidence="15">The sequence shown here is derived from an EMBL/GenBank/DDBJ whole genome shotgun (WGS) entry which is preliminary data.</text>
</comment>
<dbReference type="EMBL" id="CAMAPE010000019">
    <property type="protein sequence ID" value="CAH9086549.1"/>
    <property type="molecule type" value="Genomic_DNA"/>
</dbReference>
<comment type="function">
    <text evidence="12">Exhibits phosphatidylglycerophosphate phosphatase activity. Involved in root growth and columella cells organization. May possess protein phosphatase activity.</text>
</comment>
<evidence type="ECO:0000259" key="14">
    <source>
        <dbReference type="PROSITE" id="PS50056"/>
    </source>
</evidence>
<dbReference type="InterPro" id="IPR016130">
    <property type="entry name" value="Tyr_Pase_AS"/>
</dbReference>
<evidence type="ECO:0000256" key="1">
    <source>
        <dbReference type="ARBA" id="ARBA00005189"/>
    </source>
</evidence>
<dbReference type="SUPFAM" id="SSF52799">
    <property type="entry name" value="(Phosphotyrosine protein) phosphatases II"/>
    <property type="match status" value="1"/>
</dbReference>
<evidence type="ECO:0000256" key="4">
    <source>
        <dbReference type="ARBA" id="ARBA00022801"/>
    </source>
</evidence>
<dbReference type="GO" id="GO:0008654">
    <property type="term" value="P:phospholipid biosynthetic process"/>
    <property type="evidence" value="ECO:0007669"/>
    <property type="project" value="UniProtKB-KW"/>
</dbReference>
<keyword evidence="4" id="KW-0378">Hydrolase</keyword>
<dbReference type="GO" id="GO:0008962">
    <property type="term" value="F:phosphatidylglycerophosphatase activity"/>
    <property type="evidence" value="ECO:0007669"/>
    <property type="project" value="UniProtKB-EC"/>
</dbReference>
<dbReference type="PANTHER" id="PTHR46274">
    <property type="entry name" value="PHOSPHATIDYLINOSITOL PHOSPHATASE"/>
    <property type="match status" value="1"/>
</dbReference>
<evidence type="ECO:0000256" key="8">
    <source>
        <dbReference type="ARBA" id="ARBA00023264"/>
    </source>
</evidence>
<keyword evidence="7" id="KW-0594">Phospholipid biosynthesis</keyword>
<feature type="domain" description="Tyrosine specific protein phosphatases" evidence="14">
    <location>
        <begin position="146"/>
        <end position="214"/>
    </location>
</feature>
<evidence type="ECO:0000256" key="6">
    <source>
        <dbReference type="ARBA" id="ARBA00023098"/>
    </source>
</evidence>
<proteinExistence type="inferred from homology"/>
<organism evidence="15 16">
    <name type="scientific">Cuscuta europaea</name>
    <name type="common">European dodder</name>
    <dbReference type="NCBI Taxonomy" id="41803"/>
    <lineage>
        <taxon>Eukaryota</taxon>
        <taxon>Viridiplantae</taxon>
        <taxon>Streptophyta</taxon>
        <taxon>Embryophyta</taxon>
        <taxon>Tracheophyta</taxon>
        <taxon>Spermatophyta</taxon>
        <taxon>Magnoliopsida</taxon>
        <taxon>eudicotyledons</taxon>
        <taxon>Gunneridae</taxon>
        <taxon>Pentapetalae</taxon>
        <taxon>asterids</taxon>
        <taxon>lamiids</taxon>
        <taxon>Solanales</taxon>
        <taxon>Convolvulaceae</taxon>
        <taxon>Cuscuteae</taxon>
        <taxon>Cuscuta</taxon>
        <taxon>Cuscuta subgen. Cuscuta</taxon>
    </lineage>
</organism>
<evidence type="ECO:0000256" key="3">
    <source>
        <dbReference type="ARBA" id="ARBA00022516"/>
    </source>
</evidence>
<comment type="similarity">
    <text evidence="2">Belongs to the protein-tyrosine phosphatase family. Non-receptor class dual specificity subfamily.</text>
</comment>
<feature type="domain" description="Tyrosine-protein phosphatase" evidence="13">
    <location>
        <begin position="78"/>
        <end position="225"/>
    </location>
</feature>
<evidence type="ECO:0000256" key="7">
    <source>
        <dbReference type="ARBA" id="ARBA00023209"/>
    </source>
</evidence>
<keyword evidence="16" id="KW-1185">Reference proteome</keyword>